<organism evidence="3 4">
    <name type="scientific">Rothia nasimurium</name>
    <dbReference type="NCBI Taxonomy" id="85336"/>
    <lineage>
        <taxon>Bacteria</taxon>
        <taxon>Bacillati</taxon>
        <taxon>Actinomycetota</taxon>
        <taxon>Actinomycetes</taxon>
        <taxon>Micrococcales</taxon>
        <taxon>Micrococcaceae</taxon>
        <taxon>Rothia</taxon>
    </lineage>
</organism>
<dbReference type="InterPro" id="IPR001075">
    <property type="entry name" value="NIF_FeS_clus_asmbl_NifU_C"/>
</dbReference>
<sequence>MRVLLHPEATDHPAEVRWVLPDYPGDLALVASHPASPLMELVADGTLKSVAGEPGAILTLAHSPEAWKGVAGKVRRAVEDAVAPALADRQGAREETSAGAVSLADQQLLQELAPQVLERYVRPLAGAHGGTIDITRVADDTVWVYLDGACRGCPAAAFTLQQRFERELTRKLPGAQVREDRSRR</sequence>
<dbReference type="GO" id="GO:0016226">
    <property type="term" value="P:iron-sulfur cluster assembly"/>
    <property type="evidence" value="ECO:0007669"/>
    <property type="project" value="InterPro"/>
</dbReference>
<evidence type="ECO:0000259" key="2">
    <source>
        <dbReference type="Pfam" id="PF01106"/>
    </source>
</evidence>
<dbReference type="AlphaFoldDB" id="A0A4Y9F405"/>
<dbReference type="Proteomes" id="UP000297951">
    <property type="component" value="Unassembled WGS sequence"/>
</dbReference>
<dbReference type="Gene3D" id="3.30.300.130">
    <property type="entry name" value="Fe-S cluster assembly (FSCA)"/>
    <property type="match status" value="1"/>
</dbReference>
<dbReference type="GO" id="GO:0005506">
    <property type="term" value="F:iron ion binding"/>
    <property type="evidence" value="ECO:0007669"/>
    <property type="project" value="InterPro"/>
</dbReference>
<accession>A0A4Y9F405</accession>
<dbReference type="Pfam" id="PF01106">
    <property type="entry name" value="NifU"/>
    <property type="match status" value="1"/>
</dbReference>
<dbReference type="InterPro" id="IPR034904">
    <property type="entry name" value="FSCA_dom_sf"/>
</dbReference>
<dbReference type="RefSeq" id="WP_135012245.1">
    <property type="nucleotide sequence ID" value="NZ_JADGLK010000015.1"/>
</dbReference>
<dbReference type="OrthoDB" id="9798220at2"/>
<dbReference type="GO" id="GO:0051536">
    <property type="term" value="F:iron-sulfur cluster binding"/>
    <property type="evidence" value="ECO:0007669"/>
    <property type="project" value="InterPro"/>
</dbReference>
<comment type="caution">
    <text evidence="3">The sequence shown here is derived from an EMBL/GenBank/DDBJ whole genome shotgun (WGS) entry which is preliminary data.</text>
</comment>
<reference evidence="3 4" key="1">
    <citation type="submission" date="2019-03" db="EMBL/GenBank/DDBJ databases">
        <title>Diversity of the mouse oral microbiome.</title>
        <authorList>
            <person name="Joseph S."/>
            <person name="Aduse-Opoku J."/>
            <person name="Curtis M."/>
            <person name="Wade W."/>
            <person name="Hashim A."/>
        </authorList>
    </citation>
    <scope>NUCLEOTIDE SEQUENCE [LARGE SCALE GENOMIC DNA]</scope>
    <source>
        <strain evidence="4">irhom_31</strain>
    </source>
</reference>
<dbReference type="EMBL" id="SPQC01000015">
    <property type="protein sequence ID" value="TFU22641.1"/>
    <property type="molecule type" value="Genomic_DNA"/>
</dbReference>
<proteinExistence type="predicted"/>
<dbReference type="SUPFAM" id="SSF117916">
    <property type="entry name" value="Fe-S cluster assembly (FSCA) domain-like"/>
    <property type="match status" value="1"/>
</dbReference>
<feature type="domain" description="NIF system FeS cluster assembly NifU C-terminal" evidence="2">
    <location>
        <begin position="115"/>
        <end position="174"/>
    </location>
</feature>
<evidence type="ECO:0000313" key="3">
    <source>
        <dbReference type="EMBL" id="TFU22641.1"/>
    </source>
</evidence>
<name>A0A4Y9F405_9MICC</name>
<evidence type="ECO:0000313" key="4">
    <source>
        <dbReference type="Proteomes" id="UP000297951"/>
    </source>
</evidence>
<evidence type="ECO:0000256" key="1">
    <source>
        <dbReference type="ARBA" id="ARBA00049958"/>
    </source>
</evidence>
<protein>
    <submittedName>
        <fullName evidence="3">NifU family protein</fullName>
    </submittedName>
</protein>
<gene>
    <name evidence="3" type="ORF">E4U03_05485</name>
</gene>
<comment type="function">
    <text evidence="1">May be involved in the formation or repair of [Fe-S] clusters present in iron-sulfur proteins.</text>
</comment>